<feature type="non-terminal residue" evidence="1">
    <location>
        <position position="1"/>
    </location>
</feature>
<accession>A0AA35K6Y0</accession>
<protein>
    <submittedName>
        <fullName evidence="1">Uncharacterized protein</fullName>
    </submittedName>
</protein>
<sequence>TKECLHSVCGSCQDEKHEAHSFKPQQCQEKGRTRRATSAALTGLRNHNQRRTFEIEASCIK</sequence>
<reference evidence="1" key="1">
    <citation type="submission" date="2022-12" db="EMBL/GenBank/DDBJ databases">
        <authorList>
            <person name="Alioto T."/>
            <person name="Alioto T."/>
            <person name="Gomez Garrido J."/>
        </authorList>
    </citation>
    <scope>NUCLEOTIDE SEQUENCE</scope>
</reference>
<dbReference type="Proteomes" id="UP001178461">
    <property type="component" value="Chromosome 4"/>
</dbReference>
<dbReference type="AlphaFoldDB" id="A0AA35K6Y0"/>
<gene>
    <name evidence="1" type="ORF">PODLI_1B025317</name>
</gene>
<keyword evidence="2" id="KW-1185">Reference proteome</keyword>
<dbReference type="EMBL" id="OX395129">
    <property type="protein sequence ID" value="CAI5772760.1"/>
    <property type="molecule type" value="Genomic_DNA"/>
</dbReference>
<organism evidence="1 2">
    <name type="scientific">Podarcis lilfordi</name>
    <name type="common">Lilford's wall lizard</name>
    <dbReference type="NCBI Taxonomy" id="74358"/>
    <lineage>
        <taxon>Eukaryota</taxon>
        <taxon>Metazoa</taxon>
        <taxon>Chordata</taxon>
        <taxon>Craniata</taxon>
        <taxon>Vertebrata</taxon>
        <taxon>Euteleostomi</taxon>
        <taxon>Lepidosauria</taxon>
        <taxon>Squamata</taxon>
        <taxon>Bifurcata</taxon>
        <taxon>Unidentata</taxon>
        <taxon>Episquamata</taxon>
        <taxon>Laterata</taxon>
        <taxon>Lacertibaenia</taxon>
        <taxon>Lacertidae</taxon>
        <taxon>Podarcis</taxon>
    </lineage>
</organism>
<proteinExistence type="predicted"/>
<evidence type="ECO:0000313" key="2">
    <source>
        <dbReference type="Proteomes" id="UP001178461"/>
    </source>
</evidence>
<evidence type="ECO:0000313" key="1">
    <source>
        <dbReference type="EMBL" id="CAI5772760.1"/>
    </source>
</evidence>
<name>A0AA35K6Y0_9SAUR</name>